<sequence>MIPAVSRIGQAPHRRWLRVAVMTASMSTVAAVMSGCGSIGGFTGAAAGIMTGAATGNPAIGIGVGVAVRSATDAGVAKVFRDMQRAEQDQVAQAAGQMAVGESRLWSVHHRLSYNDARGEVTVLRNIDNALAPCKEVAVSVEGGKKDAITWQWFTTQVCQHSSGAWQWAAAEPAVERWGVLH</sequence>
<proteinExistence type="predicted"/>
<dbReference type="AlphaFoldDB" id="A0A7Y9IQN8"/>
<organism evidence="1 2">
    <name type="scientific">Pigmentiphaga litoralis</name>
    <dbReference type="NCBI Taxonomy" id="516702"/>
    <lineage>
        <taxon>Bacteria</taxon>
        <taxon>Pseudomonadati</taxon>
        <taxon>Pseudomonadota</taxon>
        <taxon>Betaproteobacteria</taxon>
        <taxon>Burkholderiales</taxon>
        <taxon>Alcaligenaceae</taxon>
        <taxon>Pigmentiphaga</taxon>
    </lineage>
</organism>
<name>A0A7Y9IQN8_9BURK</name>
<dbReference type="RefSeq" id="WP_373563398.1">
    <property type="nucleotide sequence ID" value="NZ_JACBYR010000001.1"/>
</dbReference>
<accession>A0A7Y9IQN8</accession>
<protein>
    <submittedName>
        <fullName evidence="1">Uncharacterized protein</fullName>
    </submittedName>
</protein>
<comment type="caution">
    <text evidence="1">The sequence shown here is derived from an EMBL/GenBank/DDBJ whole genome shotgun (WGS) entry which is preliminary data.</text>
</comment>
<dbReference type="EMBL" id="JACBYR010000001">
    <property type="protein sequence ID" value="NYE81187.1"/>
    <property type="molecule type" value="Genomic_DNA"/>
</dbReference>
<gene>
    <name evidence="1" type="ORF">FHW18_000458</name>
</gene>
<dbReference type="Proteomes" id="UP000542125">
    <property type="component" value="Unassembled WGS sequence"/>
</dbReference>
<evidence type="ECO:0000313" key="1">
    <source>
        <dbReference type="EMBL" id="NYE81187.1"/>
    </source>
</evidence>
<keyword evidence="2" id="KW-1185">Reference proteome</keyword>
<reference evidence="1 2" key="1">
    <citation type="submission" date="2020-07" db="EMBL/GenBank/DDBJ databases">
        <title>Genomic Encyclopedia of Type Strains, Phase IV (KMG-V): Genome sequencing to study the core and pangenomes of soil and plant-associated prokaryotes.</title>
        <authorList>
            <person name="Whitman W."/>
        </authorList>
    </citation>
    <scope>NUCLEOTIDE SEQUENCE [LARGE SCALE GENOMIC DNA]</scope>
    <source>
        <strain evidence="1 2">SAS40</strain>
    </source>
</reference>
<evidence type="ECO:0000313" key="2">
    <source>
        <dbReference type="Proteomes" id="UP000542125"/>
    </source>
</evidence>